<accession>A0A1I0WXI5</accession>
<evidence type="ECO:0000313" key="1">
    <source>
        <dbReference type="EMBL" id="SFA93351.1"/>
    </source>
</evidence>
<name>A0A1I0WXI5_9FLAO</name>
<dbReference type="Proteomes" id="UP000199604">
    <property type="component" value="Unassembled WGS sequence"/>
</dbReference>
<keyword evidence="2" id="KW-1185">Reference proteome</keyword>
<organism evidence="1 2">
    <name type="scientific">Flavobacterium swingsii</name>
    <dbReference type="NCBI Taxonomy" id="498292"/>
    <lineage>
        <taxon>Bacteria</taxon>
        <taxon>Pseudomonadati</taxon>
        <taxon>Bacteroidota</taxon>
        <taxon>Flavobacteriia</taxon>
        <taxon>Flavobacteriales</taxon>
        <taxon>Flavobacteriaceae</taxon>
        <taxon>Flavobacterium</taxon>
    </lineage>
</organism>
<gene>
    <name evidence="1" type="ORF">SAMN05660845_1058</name>
</gene>
<dbReference type="STRING" id="498292.SAMN05660845_1058"/>
<evidence type="ECO:0000313" key="2">
    <source>
        <dbReference type="Proteomes" id="UP000199604"/>
    </source>
</evidence>
<proteinExistence type="predicted"/>
<dbReference type="EMBL" id="FOJT01000002">
    <property type="protein sequence ID" value="SFA93351.1"/>
    <property type="molecule type" value="Genomic_DNA"/>
</dbReference>
<reference evidence="2" key="1">
    <citation type="submission" date="2016-10" db="EMBL/GenBank/DDBJ databases">
        <authorList>
            <person name="Varghese N."/>
            <person name="Submissions S."/>
        </authorList>
    </citation>
    <scope>NUCLEOTIDE SEQUENCE [LARGE SCALE GENOMIC DNA]</scope>
    <source>
        <strain evidence="2">DSM 21789</strain>
    </source>
</reference>
<sequence>MRIIVKVMKKRLEAELISIAHRILQLKHKEDVRELHHETQKLYEKLSVLLFVEEHFSETKPTIGLHDIEVIVEKAFDFDEKISAIKAKEEIIIHDINEEIPPVKAVAEEVKVAIEEPKEVIEEPKATIETPIIEIPKLEKKQIAIDDFLSNMQPEPIFERVSNTKKTEDSKIPAEISKIIDDKIEEKVVPEVKIETEIFFDKVDSKPAINLNDKLNKSVNIGLNDKLAFEKQLFDGSVEDFNRVVSQISTFDSLEDAKNFIEEMVKPDYNDWKGKEEFEERFMEFVASKFV</sequence>
<protein>
    <submittedName>
        <fullName evidence="1">Uncharacterized protein</fullName>
    </submittedName>
</protein>
<dbReference type="AlphaFoldDB" id="A0A1I0WXI5"/>